<dbReference type="STRING" id="36050.A0A1B8ARP4"/>
<keyword evidence="3" id="KW-0067">ATP-binding</keyword>
<dbReference type="InterPro" id="IPR000330">
    <property type="entry name" value="SNF2_N"/>
</dbReference>
<dbReference type="Gene3D" id="3.40.50.10810">
    <property type="entry name" value="Tandem AAA-ATPase domain"/>
    <property type="match status" value="1"/>
</dbReference>
<dbReference type="EMBL" id="LYXU01000003">
    <property type="protein sequence ID" value="OBS23024.1"/>
    <property type="molecule type" value="Genomic_DNA"/>
</dbReference>
<evidence type="ECO:0000313" key="8">
    <source>
        <dbReference type="Proteomes" id="UP000091967"/>
    </source>
</evidence>
<dbReference type="PANTHER" id="PTHR45626:SF22">
    <property type="entry name" value="DNA REPAIR PROTEIN RAD5"/>
    <property type="match status" value="1"/>
</dbReference>
<proteinExistence type="predicted"/>
<dbReference type="Proteomes" id="UP000091967">
    <property type="component" value="Unassembled WGS sequence"/>
</dbReference>
<dbReference type="PROSITE" id="PS51194">
    <property type="entry name" value="HELICASE_CTER"/>
    <property type="match status" value="1"/>
</dbReference>
<dbReference type="Gene3D" id="3.40.50.300">
    <property type="entry name" value="P-loop containing nucleotide triphosphate hydrolases"/>
    <property type="match status" value="1"/>
</dbReference>
<dbReference type="InterPro" id="IPR001650">
    <property type="entry name" value="Helicase_C-like"/>
</dbReference>
<reference evidence="7 8" key="1">
    <citation type="submission" date="2016-06" db="EMBL/GenBank/DDBJ databases">
        <title>Living apart together: crosstalk between the core and supernumerary genomes in a fungal plant pathogen.</title>
        <authorList>
            <person name="Vanheule A."/>
            <person name="Audenaert K."/>
            <person name="Warris S."/>
            <person name="Van De Geest H."/>
            <person name="Schijlen E."/>
            <person name="Hofte M."/>
            <person name="De Saeger S."/>
            <person name="Haesaert G."/>
            <person name="Waalwijk C."/>
            <person name="Van Der Lee T."/>
        </authorList>
    </citation>
    <scope>NUCLEOTIDE SEQUENCE [LARGE SCALE GENOMIC DNA]</scope>
    <source>
        <strain evidence="7 8">2516</strain>
    </source>
</reference>
<keyword evidence="8" id="KW-1185">Reference proteome</keyword>
<dbReference type="InterPro" id="IPR014001">
    <property type="entry name" value="Helicase_ATP-bd"/>
</dbReference>
<dbReference type="SMART" id="SM00490">
    <property type="entry name" value="HELICc"/>
    <property type="match status" value="1"/>
</dbReference>
<dbReference type="Pfam" id="PF00271">
    <property type="entry name" value="Helicase_C"/>
    <property type="match status" value="1"/>
</dbReference>
<keyword evidence="2" id="KW-0378">Hydrolase</keyword>
<sequence>MVLDPIMSRAPKRRRLEQGEEQVQTYDPQHPTTYSQSDFQLQSLPAATTQQHLNWTLYGNVQTVWNQYPTNATPVDNVIDYHMGSYNQQNTIGTEPSFPYQNGINIQWPSFSNVPLNSHLPLQTYVPIQTHLPMFEPSYQQYPLYGTPINQPIAGFQQWPQLIADYPSSQPLPYHSDLSQNTAICVESSSAVPDQNEGVGEIVCFGMIPSIVAKCDQRETAHSLLASFPVELEGSTRFSSKDRSDVSGQIPPEYSQMIQDLLDETCLELHVSCIIGGFQSADAMKSPHGPSTIPCSLEISVYGPLSIFEELGAWFEHYQVYLQDPRECHREVRYCNPHRLSTDDISTCSLLSDFISQSSSSLELVSTANQSDLLDELCSHENLEEAPQPSVIKQELKRHQKQALTFMLRREQGWAFSDHDPDIWEMKHTEQGTYFLNRVSDVPQFEEPPQCYGGIVADPMGLGKTLTMISLVATDLDNDDIDIGNGEEFHAAIPTTLIVVPPSLIGTWEEQLSEHVVQDGLTYYRYHRKGRQVSLHHLQANHIVLTTYHTISADWSSSNGINSVLFSVRWKRIILDEAHIIRNGNSRMSQAICALDSRSRWAVTGTPIQNRLGDLASLFKFIRVHPYTDRKCFDADISRLWKNGEYQEAIKRLKRLSKCLILRRDKGTISLPPREDLQCPVDFSPEEQALYDNLREDTVVSIDEAKIKDPDSLKPVGYVHVLQRIESLRLVCNIGLHYHTRHDKVIRNIQEADEWTRSAQDAFNMEREMVPIICLLCSSALDITETMSEDRATASQTPLFFSCLTYVCADCAQRSRNNVECGHNPRCAMARISMSGESLEMGLLDMQTQTNVSLPSKVKALITDIRNLPSHTKCVVFSTWRLTLDIIEAGLAQSSISSVRFDGKVPQKSRQNVVGKFRNDPSIRVMLLTLSCGAAGLTLTEATRAYLMEPHWNPTIEEQALARIHRIGQTQEVTTVRFFMRNSFEHRVIEMQESKKHLAGLLLSPDDDDGYGSENLGRLQELSSLV</sequence>
<comment type="caution">
    <text evidence="7">The sequence shown here is derived from an EMBL/GenBank/DDBJ whole genome shotgun (WGS) entry which is preliminary data.</text>
</comment>
<dbReference type="GO" id="GO:0005634">
    <property type="term" value="C:nucleus"/>
    <property type="evidence" value="ECO:0007669"/>
    <property type="project" value="TreeGrafter"/>
</dbReference>
<dbReference type="GO" id="GO:0006281">
    <property type="term" value="P:DNA repair"/>
    <property type="evidence" value="ECO:0007669"/>
    <property type="project" value="TreeGrafter"/>
</dbReference>
<dbReference type="PANTHER" id="PTHR45626">
    <property type="entry name" value="TRANSCRIPTION TERMINATION FACTOR 2-RELATED"/>
    <property type="match status" value="1"/>
</dbReference>
<keyword evidence="1" id="KW-0547">Nucleotide-binding</keyword>
<dbReference type="GO" id="GO:0016787">
    <property type="term" value="F:hydrolase activity"/>
    <property type="evidence" value="ECO:0007669"/>
    <property type="project" value="UniProtKB-KW"/>
</dbReference>
<dbReference type="InterPro" id="IPR027417">
    <property type="entry name" value="P-loop_NTPase"/>
</dbReference>
<evidence type="ECO:0000256" key="2">
    <source>
        <dbReference type="ARBA" id="ARBA00022801"/>
    </source>
</evidence>
<evidence type="ECO:0000313" key="7">
    <source>
        <dbReference type="EMBL" id="OBS23024.1"/>
    </source>
</evidence>
<dbReference type="SMART" id="SM00487">
    <property type="entry name" value="DEXDc"/>
    <property type="match status" value="1"/>
</dbReference>
<dbReference type="Pfam" id="PF00176">
    <property type="entry name" value="SNF2-rel_dom"/>
    <property type="match status" value="1"/>
</dbReference>
<evidence type="ECO:0000256" key="3">
    <source>
        <dbReference type="ARBA" id="ARBA00022840"/>
    </source>
</evidence>
<dbReference type="SUPFAM" id="SSF52540">
    <property type="entry name" value="P-loop containing nucleoside triphosphate hydrolases"/>
    <property type="match status" value="2"/>
</dbReference>
<dbReference type="GO" id="GO:0005524">
    <property type="term" value="F:ATP binding"/>
    <property type="evidence" value="ECO:0007669"/>
    <property type="project" value="UniProtKB-KW"/>
</dbReference>
<dbReference type="AlphaFoldDB" id="A0A1B8ARP4"/>
<accession>A0A1B8ARP4</accession>
<name>A0A1B8ARP4_FUSPO</name>
<evidence type="ECO:0008006" key="9">
    <source>
        <dbReference type="Google" id="ProtNLM"/>
    </source>
</evidence>
<dbReference type="OMA" id="GMGPIVC"/>
<protein>
    <recommendedName>
        <fullName evidence="9">Helicase ATP-binding domain-containing protein</fullName>
    </recommendedName>
</protein>
<feature type="compositionally biased region" description="Polar residues" evidence="4">
    <location>
        <begin position="21"/>
        <end position="35"/>
    </location>
</feature>
<feature type="region of interest" description="Disordered" evidence="4">
    <location>
        <begin position="1"/>
        <end position="35"/>
    </location>
</feature>
<dbReference type="InterPro" id="IPR049730">
    <property type="entry name" value="SNF2/RAD54-like_C"/>
</dbReference>
<evidence type="ECO:0000259" key="5">
    <source>
        <dbReference type="PROSITE" id="PS51192"/>
    </source>
</evidence>
<dbReference type="CDD" id="cd18008">
    <property type="entry name" value="DEXDc_SHPRH-like"/>
    <property type="match status" value="1"/>
</dbReference>
<evidence type="ECO:0000259" key="6">
    <source>
        <dbReference type="PROSITE" id="PS51194"/>
    </source>
</evidence>
<evidence type="ECO:0000256" key="1">
    <source>
        <dbReference type="ARBA" id="ARBA00022741"/>
    </source>
</evidence>
<feature type="domain" description="Helicase C-terminal" evidence="6">
    <location>
        <begin position="857"/>
        <end position="1009"/>
    </location>
</feature>
<organism evidence="7 8">
    <name type="scientific">Fusarium poae</name>
    <dbReference type="NCBI Taxonomy" id="36050"/>
    <lineage>
        <taxon>Eukaryota</taxon>
        <taxon>Fungi</taxon>
        <taxon>Dikarya</taxon>
        <taxon>Ascomycota</taxon>
        <taxon>Pezizomycotina</taxon>
        <taxon>Sordariomycetes</taxon>
        <taxon>Hypocreomycetidae</taxon>
        <taxon>Hypocreales</taxon>
        <taxon>Nectriaceae</taxon>
        <taxon>Fusarium</taxon>
    </lineage>
</organism>
<dbReference type="InterPro" id="IPR050628">
    <property type="entry name" value="SNF2_RAD54_helicase_TF"/>
</dbReference>
<evidence type="ECO:0000256" key="4">
    <source>
        <dbReference type="SAM" id="MobiDB-lite"/>
    </source>
</evidence>
<dbReference type="CDD" id="cd18793">
    <property type="entry name" value="SF2_C_SNF"/>
    <property type="match status" value="1"/>
</dbReference>
<dbReference type="PROSITE" id="PS51192">
    <property type="entry name" value="HELICASE_ATP_BIND_1"/>
    <property type="match status" value="1"/>
</dbReference>
<gene>
    <name evidence="7" type="ORF">FPOA_09342</name>
</gene>
<dbReference type="GO" id="GO:0008094">
    <property type="term" value="F:ATP-dependent activity, acting on DNA"/>
    <property type="evidence" value="ECO:0007669"/>
    <property type="project" value="TreeGrafter"/>
</dbReference>
<feature type="domain" description="Helicase ATP-binding" evidence="5">
    <location>
        <begin position="445"/>
        <end position="625"/>
    </location>
</feature>
<dbReference type="InterPro" id="IPR038718">
    <property type="entry name" value="SNF2-like_sf"/>
</dbReference>